<dbReference type="EMBL" id="JAVRRA010008284">
    <property type="protein sequence ID" value="KAK5257162.1"/>
    <property type="molecule type" value="Genomic_DNA"/>
</dbReference>
<accession>A0ABR0LZA8</accession>
<reference evidence="2 3" key="1">
    <citation type="submission" date="2023-08" db="EMBL/GenBank/DDBJ databases">
        <title>Black Yeasts Isolated from many extreme environments.</title>
        <authorList>
            <person name="Coleine C."/>
            <person name="Stajich J.E."/>
            <person name="Selbmann L."/>
        </authorList>
    </citation>
    <scope>NUCLEOTIDE SEQUENCE [LARGE SCALE GENOMIC DNA]</scope>
    <source>
        <strain evidence="2 3">CCFEE 536</strain>
    </source>
</reference>
<keyword evidence="3" id="KW-1185">Reference proteome</keyword>
<proteinExistence type="predicted"/>
<feature type="region of interest" description="Disordered" evidence="1">
    <location>
        <begin position="199"/>
        <end position="253"/>
    </location>
</feature>
<feature type="compositionally biased region" description="Basic and acidic residues" evidence="1">
    <location>
        <begin position="237"/>
        <end position="247"/>
    </location>
</feature>
<evidence type="ECO:0000313" key="3">
    <source>
        <dbReference type="Proteomes" id="UP001357485"/>
    </source>
</evidence>
<dbReference type="Proteomes" id="UP001357485">
    <property type="component" value="Unassembled WGS sequence"/>
</dbReference>
<feature type="compositionally biased region" description="Polar residues" evidence="1">
    <location>
        <begin position="103"/>
        <end position="122"/>
    </location>
</feature>
<feature type="compositionally biased region" description="Polar residues" evidence="1">
    <location>
        <begin position="55"/>
        <end position="73"/>
    </location>
</feature>
<evidence type="ECO:0000256" key="1">
    <source>
        <dbReference type="SAM" id="MobiDB-lite"/>
    </source>
</evidence>
<organism evidence="2 3">
    <name type="scientific">Cryomyces antarcticus</name>
    <dbReference type="NCBI Taxonomy" id="329879"/>
    <lineage>
        <taxon>Eukaryota</taxon>
        <taxon>Fungi</taxon>
        <taxon>Dikarya</taxon>
        <taxon>Ascomycota</taxon>
        <taxon>Pezizomycotina</taxon>
        <taxon>Dothideomycetes</taxon>
        <taxon>Dothideomycetes incertae sedis</taxon>
        <taxon>Cryomyces</taxon>
    </lineage>
</organism>
<feature type="compositionally biased region" description="Polar residues" evidence="1">
    <location>
        <begin position="1"/>
        <end position="11"/>
    </location>
</feature>
<sequence length="253" mass="27023">MSSFGTSAINKSNKKVAPKVVARRRPGAPASSQDTSQAPSVASARFSVEPHNRSRATPPTSSQHVEPSQSQAQRVPPTPPATQQFPEQSNGEFTIAQPPLETSRGSQSSTAAPNQLHSTTASAPPGATRPELRATQPEPSEPPAKRRRVGPSQLSQAAAPTSQPRSTVEEPLSQTLSEALTEAQHLAYTCQIDHKHSKWASGAFCSESRGDSGTEEEEDTAVEAVRRSIEECSNDQRASKKDLKDSGHCASRR</sequence>
<feature type="region of interest" description="Disordered" evidence="1">
    <location>
        <begin position="1"/>
        <end position="176"/>
    </location>
</feature>
<gene>
    <name evidence="2" type="ORF">LTR16_001454</name>
</gene>
<feature type="compositionally biased region" description="Polar residues" evidence="1">
    <location>
        <begin position="152"/>
        <end position="176"/>
    </location>
</feature>
<feature type="compositionally biased region" description="Basic residues" evidence="1">
    <location>
        <begin position="12"/>
        <end position="26"/>
    </location>
</feature>
<protein>
    <submittedName>
        <fullName evidence="2">Uncharacterized protein</fullName>
    </submittedName>
</protein>
<comment type="caution">
    <text evidence="2">The sequence shown here is derived from an EMBL/GenBank/DDBJ whole genome shotgun (WGS) entry which is preliminary data.</text>
</comment>
<evidence type="ECO:0000313" key="2">
    <source>
        <dbReference type="EMBL" id="KAK5257162.1"/>
    </source>
</evidence>
<name>A0ABR0LZA8_9PEZI</name>
<feature type="compositionally biased region" description="Polar residues" evidence="1">
    <location>
        <begin position="81"/>
        <end position="92"/>
    </location>
</feature>
<feature type="compositionally biased region" description="Polar residues" evidence="1">
    <location>
        <begin position="30"/>
        <end position="40"/>
    </location>
</feature>